<sequence length="630" mass="73627">MVDQTDLTDLTNFNIYVSSVKLLHPNKTTRPLYFFTNYCSKDNPNCSIKKIIPFKANNIIMIYIEYYQYVLVIADWFDEIIFKNKVITLPPELEIGTPLTQLIIQDSFYNESSTLLLLFPNGDNKLFYNKYIYNEDNGRLIIHQEEGFVTFKQNLTVYPADLFSIRGGYGILSFVLDFNFKGVQQTFLTLVHPNKISHLNLTLQTSTTSTNMNHIKCKADMRTNYICSCLILSNDQRFILAEIDDDFQVKTRDLKIEIEYDSLLITYPASEVYFMILFYFRSSKSINLVLFNVRTNDLTPSSKFNGGYLNYTSHSDIARFILHDNELVIAVNMDKEIWELKSINISQFIPETNKLNNFHITKTWPVWNENIYNDTKIINITFIHPIKLTGKANASIYQYYNGEYLLRQTYKCMEPNCVPSKDEYSISLTVMETTFNIPEMTYHIEIDDDFAEFRMINQDIPGIKKESWPIHTLSTDKPKPLSSVDMPDSYTGILRLTVEDTNAFKELDKDKKVNFLEQMRIEIAKSIPVDFSRLNDLQSTFVYEKGYELLLITYVIDPSNENNFNKKSSQEVANDFTKLLKNSSFTTPLDIYHYTKFIDKNYGSNDTCKYYFAYIPYLVNHNNLYFALFL</sequence>
<keyword evidence="2" id="KW-1185">Reference proteome</keyword>
<evidence type="ECO:0000313" key="2">
    <source>
        <dbReference type="Proteomes" id="UP001153678"/>
    </source>
</evidence>
<proteinExistence type="predicted"/>
<dbReference type="EMBL" id="CAMKVN010000053">
    <property type="protein sequence ID" value="CAI2162801.1"/>
    <property type="molecule type" value="Genomic_DNA"/>
</dbReference>
<accession>A0A9W4SBW7</accession>
<comment type="caution">
    <text evidence="1">The sequence shown here is derived from an EMBL/GenBank/DDBJ whole genome shotgun (WGS) entry which is preliminary data.</text>
</comment>
<reference evidence="1" key="1">
    <citation type="submission" date="2022-08" db="EMBL/GenBank/DDBJ databases">
        <authorList>
            <person name="Kallberg Y."/>
            <person name="Tangrot J."/>
            <person name="Rosling A."/>
        </authorList>
    </citation>
    <scope>NUCLEOTIDE SEQUENCE</scope>
    <source>
        <strain evidence="1">Wild A</strain>
    </source>
</reference>
<dbReference type="AlphaFoldDB" id="A0A9W4SBW7"/>
<name>A0A9W4SBW7_9GLOM</name>
<dbReference type="OrthoDB" id="2446052at2759"/>
<protein>
    <submittedName>
        <fullName evidence="1">3592_t:CDS:1</fullName>
    </submittedName>
</protein>
<dbReference type="Proteomes" id="UP001153678">
    <property type="component" value="Unassembled WGS sequence"/>
</dbReference>
<evidence type="ECO:0000313" key="1">
    <source>
        <dbReference type="EMBL" id="CAI2162801.1"/>
    </source>
</evidence>
<gene>
    <name evidence="1" type="ORF">FWILDA_LOCUS747</name>
</gene>
<organism evidence="1 2">
    <name type="scientific">Funneliformis geosporum</name>
    <dbReference type="NCBI Taxonomy" id="1117311"/>
    <lineage>
        <taxon>Eukaryota</taxon>
        <taxon>Fungi</taxon>
        <taxon>Fungi incertae sedis</taxon>
        <taxon>Mucoromycota</taxon>
        <taxon>Glomeromycotina</taxon>
        <taxon>Glomeromycetes</taxon>
        <taxon>Glomerales</taxon>
        <taxon>Glomeraceae</taxon>
        <taxon>Funneliformis</taxon>
    </lineage>
</organism>